<evidence type="ECO:0000313" key="3">
    <source>
        <dbReference type="Proteomes" id="UP001271274"/>
    </source>
</evidence>
<feature type="compositionally biased region" description="Low complexity" evidence="1">
    <location>
        <begin position="71"/>
        <end position="88"/>
    </location>
</feature>
<evidence type="ECO:0000313" key="2">
    <source>
        <dbReference type="EMBL" id="MDX3706228.1"/>
    </source>
</evidence>
<reference evidence="2 3" key="1">
    <citation type="journal article" date="2023" name="Microb. Genom.">
        <title>Mesoterricola silvestris gen. nov., sp. nov., Mesoterricola sediminis sp. nov., Geothrix oryzae sp. nov., Geothrix edaphica sp. nov., Geothrix rubra sp. nov., and Geothrix limicola sp. nov., six novel members of Acidobacteriota isolated from soils.</title>
        <authorList>
            <person name="Weisberg A.J."/>
            <person name="Pearce E."/>
            <person name="Kramer C.G."/>
            <person name="Chang J.H."/>
            <person name="Clarke C.R."/>
        </authorList>
    </citation>
    <scope>NUCLEOTIDE SEQUENCE [LARGE SCALE GENOMIC DNA]</scope>
    <source>
        <strain evidence="2 3">ID09-01A</strain>
    </source>
</reference>
<sequence>MEALPRGQREADDQAWQDVYQGLDPASYPALSAVSQDLRTAGKRSFEEAVDLLLEALAARAPTRRPEGPASRPSGPARTRGGRPAAAG</sequence>
<dbReference type="Proteomes" id="UP001271274">
    <property type="component" value="Unassembled WGS sequence"/>
</dbReference>
<keyword evidence="3" id="KW-1185">Reference proteome</keyword>
<dbReference type="EMBL" id="JARAYU010000025">
    <property type="protein sequence ID" value="MDX3706228.1"/>
    <property type="molecule type" value="Genomic_DNA"/>
</dbReference>
<organism evidence="2 3">
    <name type="scientific">Streptomyces europaeiscabiei</name>
    <dbReference type="NCBI Taxonomy" id="146819"/>
    <lineage>
        <taxon>Bacteria</taxon>
        <taxon>Bacillati</taxon>
        <taxon>Actinomycetota</taxon>
        <taxon>Actinomycetes</taxon>
        <taxon>Kitasatosporales</taxon>
        <taxon>Streptomycetaceae</taxon>
        <taxon>Streptomyces</taxon>
    </lineage>
</organism>
<feature type="region of interest" description="Disordered" evidence="1">
    <location>
        <begin position="58"/>
        <end position="88"/>
    </location>
</feature>
<dbReference type="Gene3D" id="1.10.357.10">
    <property type="entry name" value="Tetracycline Repressor, domain 2"/>
    <property type="match status" value="1"/>
</dbReference>
<gene>
    <name evidence="2" type="ORF">PV662_42235</name>
</gene>
<evidence type="ECO:0000256" key="1">
    <source>
        <dbReference type="SAM" id="MobiDB-lite"/>
    </source>
</evidence>
<evidence type="ECO:0008006" key="4">
    <source>
        <dbReference type="Google" id="ProtNLM"/>
    </source>
</evidence>
<comment type="caution">
    <text evidence="2">The sequence shown here is derived from an EMBL/GenBank/DDBJ whole genome shotgun (WGS) entry which is preliminary data.</text>
</comment>
<name>A0ABU4NVW3_9ACTN</name>
<dbReference type="RefSeq" id="WP_046702878.1">
    <property type="nucleotide sequence ID" value="NZ_JARAUR010000003.1"/>
</dbReference>
<proteinExistence type="predicted"/>
<accession>A0ABU4NVW3</accession>
<protein>
    <recommendedName>
        <fullName evidence="4">Tetracycline repressor TetR C-terminal domain-containing protein</fullName>
    </recommendedName>
</protein>